<dbReference type="SMART" id="SM00382">
    <property type="entry name" value="AAA"/>
    <property type="match status" value="1"/>
</dbReference>
<dbReference type="InterPro" id="IPR003439">
    <property type="entry name" value="ABC_transporter-like_ATP-bd"/>
</dbReference>
<dbReference type="GO" id="GO:0016887">
    <property type="term" value="F:ATP hydrolysis activity"/>
    <property type="evidence" value="ECO:0007669"/>
    <property type="project" value="InterPro"/>
</dbReference>
<dbReference type="InterPro" id="IPR027417">
    <property type="entry name" value="P-loop_NTPase"/>
</dbReference>
<dbReference type="PANTHER" id="PTHR42711">
    <property type="entry name" value="ABC TRANSPORTER ATP-BINDING PROTEIN"/>
    <property type="match status" value="1"/>
</dbReference>
<evidence type="ECO:0000313" key="5">
    <source>
        <dbReference type="EMBL" id="MXQ55578.1"/>
    </source>
</evidence>
<name>A0A6I4VYI9_9BACL</name>
<dbReference type="PROSITE" id="PS50893">
    <property type="entry name" value="ABC_TRANSPORTER_2"/>
    <property type="match status" value="1"/>
</dbReference>
<dbReference type="InterPro" id="IPR050763">
    <property type="entry name" value="ABC_transporter_ATP-binding"/>
</dbReference>
<dbReference type="SUPFAM" id="SSF52540">
    <property type="entry name" value="P-loop containing nucleoside triphosphate hydrolases"/>
    <property type="match status" value="1"/>
</dbReference>
<comment type="caution">
    <text evidence="5">The sequence shown here is derived from an EMBL/GenBank/DDBJ whole genome shotgun (WGS) entry which is preliminary data.</text>
</comment>
<dbReference type="Pfam" id="PF00005">
    <property type="entry name" value="ABC_tran"/>
    <property type="match status" value="1"/>
</dbReference>
<gene>
    <name evidence="5" type="ORF">GSM42_17995</name>
</gene>
<organism evidence="5 6">
    <name type="scientific">Shimazuella alba</name>
    <dbReference type="NCBI Taxonomy" id="2690964"/>
    <lineage>
        <taxon>Bacteria</taxon>
        <taxon>Bacillati</taxon>
        <taxon>Bacillota</taxon>
        <taxon>Bacilli</taxon>
        <taxon>Bacillales</taxon>
        <taxon>Thermoactinomycetaceae</taxon>
        <taxon>Shimazuella</taxon>
    </lineage>
</organism>
<keyword evidence="2" id="KW-0547">Nucleotide-binding</keyword>
<evidence type="ECO:0000313" key="6">
    <source>
        <dbReference type="Proteomes" id="UP000430692"/>
    </source>
</evidence>
<keyword evidence="1" id="KW-0813">Transport</keyword>
<dbReference type="RefSeq" id="WP_160802930.1">
    <property type="nucleotide sequence ID" value="NZ_WUUL01000016.1"/>
</dbReference>
<keyword evidence="3 5" id="KW-0067">ATP-binding</keyword>
<proteinExistence type="predicted"/>
<accession>A0A6I4VYI9</accession>
<dbReference type="Proteomes" id="UP000430692">
    <property type="component" value="Unassembled WGS sequence"/>
</dbReference>
<dbReference type="InterPro" id="IPR003593">
    <property type="entry name" value="AAA+_ATPase"/>
</dbReference>
<evidence type="ECO:0000256" key="1">
    <source>
        <dbReference type="ARBA" id="ARBA00022448"/>
    </source>
</evidence>
<dbReference type="EMBL" id="WUUL01000016">
    <property type="protein sequence ID" value="MXQ55578.1"/>
    <property type="molecule type" value="Genomic_DNA"/>
</dbReference>
<protein>
    <submittedName>
        <fullName evidence="5">ATP-binding cassette domain-containing protein</fullName>
    </submittedName>
</protein>
<evidence type="ECO:0000256" key="2">
    <source>
        <dbReference type="ARBA" id="ARBA00022741"/>
    </source>
</evidence>
<evidence type="ECO:0000256" key="3">
    <source>
        <dbReference type="ARBA" id="ARBA00022840"/>
    </source>
</evidence>
<dbReference type="Gene3D" id="3.40.50.300">
    <property type="entry name" value="P-loop containing nucleotide triphosphate hydrolases"/>
    <property type="match status" value="1"/>
</dbReference>
<evidence type="ECO:0000259" key="4">
    <source>
        <dbReference type="PROSITE" id="PS50893"/>
    </source>
</evidence>
<dbReference type="PANTHER" id="PTHR42711:SF1">
    <property type="entry name" value="ABC-TRANSPORT PROTEIN, ATP-BINDING COMPONENT"/>
    <property type="match status" value="1"/>
</dbReference>
<feature type="domain" description="ABC transporter" evidence="4">
    <location>
        <begin position="24"/>
        <end position="254"/>
    </location>
</feature>
<reference evidence="5 6" key="1">
    <citation type="submission" date="2019-12" db="EMBL/GenBank/DDBJ databases">
        <title>Whole-genome analyses of novel actinobacteria.</title>
        <authorList>
            <person name="Sahin N."/>
            <person name="Saygin H."/>
        </authorList>
    </citation>
    <scope>NUCLEOTIDE SEQUENCE [LARGE SCALE GENOMIC DNA]</scope>
    <source>
        <strain evidence="5 6">KC615</strain>
    </source>
</reference>
<dbReference type="AlphaFoldDB" id="A0A6I4VYI9"/>
<keyword evidence="6" id="KW-1185">Reference proteome</keyword>
<sequence>MNAIQAEKLTKEFQIYQSRKGLSGAFRDLFNRNYRTIRAVNEVNISIPQGEMVGYIGENGAGKSTTIKMLTGILQPTSGDLKVNGFDPHNQREEFVKTIGVVFGQRSQLWWDIAVQESFTLLQKVYRVDNQKLLDRMIDVLNIGELLDQPVRKLSLGQRMRCELVASLIHQPSLLFLDEPTIGLDVLVKENIRQFLREMNKEFGTTILLTTHDLTDIEALCSRVIMLDKGNIIYDGDLTRLKQEWGEGKKIHLELDQEVSLSHLGQLTESLPVTWSKNEVNKNLFTAQLKGNSITASEVLSLLVTSGVPIHEMQIQEVSTEEIVRKIYQEG</sequence>
<dbReference type="GO" id="GO:0005524">
    <property type="term" value="F:ATP binding"/>
    <property type="evidence" value="ECO:0007669"/>
    <property type="project" value="UniProtKB-KW"/>
</dbReference>